<evidence type="ECO:0000256" key="1">
    <source>
        <dbReference type="SAM" id="MobiDB-lite"/>
    </source>
</evidence>
<proteinExistence type="predicted"/>
<protein>
    <submittedName>
        <fullName evidence="2">Uncharacterized protein</fullName>
    </submittedName>
</protein>
<dbReference type="EMBL" id="ML213598">
    <property type="protein sequence ID" value="TFK39723.1"/>
    <property type="molecule type" value="Genomic_DNA"/>
</dbReference>
<evidence type="ECO:0000313" key="3">
    <source>
        <dbReference type="Proteomes" id="UP000308652"/>
    </source>
</evidence>
<feature type="region of interest" description="Disordered" evidence="1">
    <location>
        <begin position="67"/>
        <end position="133"/>
    </location>
</feature>
<accession>A0A5C3M4R4</accession>
<keyword evidence="3" id="KW-1185">Reference proteome</keyword>
<organism evidence="2 3">
    <name type="scientific">Crucibulum laeve</name>
    <dbReference type="NCBI Taxonomy" id="68775"/>
    <lineage>
        <taxon>Eukaryota</taxon>
        <taxon>Fungi</taxon>
        <taxon>Dikarya</taxon>
        <taxon>Basidiomycota</taxon>
        <taxon>Agaricomycotina</taxon>
        <taxon>Agaricomycetes</taxon>
        <taxon>Agaricomycetidae</taxon>
        <taxon>Agaricales</taxon>
        <taxon>Agaricineae</taxon>
        <taxon>Nidulariaceae</taxon>
        <taxon>Crucibulum</taxon>
    </lineage>
</organism>
<dbReference type="Proteomes" id="UP000308652">
    <property type="component" value="Unassembled WGS sequence"/>
</dbReference>
<feature type="compositionally biased region" description="Basic and acidic residues" evidence="1">
    <location>
        <begin position="99"/>
        <end position="110"/>
    </location>
</feature>
<name>A0A5C3M4R4_9AGAR</name>
<dbReference type="AlphaFoldDB" id="A0A5C3M4R4"/>
<gene>
    <name evidence="2" type="ORF">BDQ12DRAFT_721940</name>
</gene>
<reference evidence="2 3" key="1">
    <citation type="journal article" date="2019" name="Nat. Ecol. Evol.">
        <title>Megaphylogeny resolves global patterns of mushroom evolution.</title>
        <authorList>
            <person name="Varga T."/>
            <person name="Krizsan K."/>
            <person name="Foldi C."/>
            <person name="Dima B."/>
            <person name="Sanchez-Garcia M."/>
            <person name="Sanchez-Ramirez S."/>
            <person name="Szollosi G.J."/>
            <person name="Szarkandi J.G."/>
            <person name="Papp V."/>
            <person name="Albert L."/>
            <person name="Andreopoulos W."/>
            <person name="Angelini C."/>
            <person name="Antonin V."/>
            <person name="Barry K.W."/>
            <person name="Bougher N.L."/>
            <person name="Buchanan P."/>
            <person name="Buyck B."/>
            <person name="Bense V."/>
            <person name="Catcheside P."/>
            <person name="Chovatia M."/>
            <person name="Cooper J."/>
            <person name="Damon W."/>
            <person name="Desjardin D."/>
            <person name="Finy P."/>
            <person name="Geml J."/>
            <person name="Haridas S."/>
            <person name="Hughes K."/>
            <person name="Justo A."/>
            <person name="Karasinski D."/>
            <person name="Kautmanova I."/>
            <person name="Kiss B."/>
            <person name="Kocsube S."/>
            <person name="Kotiranta H."/>
            <person name="LaButti K.M."/>
            <person name="Lechner B.E."/>
            <person name="Liimatainen K."/>
            <person name="Lipzen A."/>
            <person name="Lukacs Z."/>
            <person name="Mihaltcheva S."/>
            <person name="Morgado L.N."/>
            <person name="Niskanen T."/>
            <person name="Noordeloos M.E."/>
            <person name="Ohm R.A."/>
            <person name="Ortiz-Santana B."/>
            <person name="Ovrebo C."/>
            <person name="Racz N."/>
            <person name="Riley R."/>
            <person name="Savchenko A."/>
            <person name="Shiryaev A."/>
            <person name="Soop K."/>
            <person name="Spirin V."/>
            <person name="Szebenyi C."/>
            <person name="Tomsovsky M."/>
            <person name="Tulloss R.E."/>
            <person name="Uehling J."/>
            <person name="Grigoriev I.V."/>
            <person name="Vagvolgyi C."/>
            <person name="Papp T."/>
            <person name="Martin F.M."/>
            <person name="Miettinen O."/>
            <person name="Hibbett D.S."/>
            <person name="Nagy L.G."/>
        </authorList>
    </citation>
    <scope>NUCLEOTIDE SEQUENCE [LARGE SCALE GENOMIC DNA]</scope>
    <source>
        <strain evidence="2 3">CBS 166.37</strain>
    </source>
</reference>
<feature type="compositionally biased region" description="Acidic residues" evidence="1">
    <location>
        <begin position="67"/>
        <end position="82"/>
    </location>
</feature>
<feature type="compositionally biased region" description="Basic residues" evidence="1">
    <location>
        <begin position="120"/>
        <end position="130"/>
    </location>
</feature>
<evidence type="ECO:0000313" key="2">
    <source>
        <dbReference type="EMBL" id="TFK39723.1"/>
    </source>
</evidence>
<sequence>MPEASKATHARCQNLSSVPNKHLKVTVEEILDEDAPFLYSSSHSAPPNGLPELAEIMGHLCDLNGDDFPDIDSDSEYEDDMLDDRSDNEIQDITALETAVEREKMKENNRPKRYTGNSARSKRRHKKNRKNLANNGFMPITGWFKPKLDEVSDSNSEPAITEVLASDGVDQMMDEGQEDTFIESEDMQMEEEESNEGIMCNMNEQTPLNFNERSPNICIEVPIVDDIESISDSPEQSAHKKVKEMLADLKKQKDQILKDIAEGKTPLDDNSRLLCPCLGNHNSACYPSILHIPYMTLHS</sequence>